<comment type="similarity">
    <text evidence="1 2">Belongs to the cytochrome P450 family.</text>
</comment>
<proteinExistence type="inferred from homology"/>
<keyword evidence="2 3" id="KW-0560">Oxidoreductase</keyword>
<accession>A0ABV8GMC3</accession>
<dbReference type="PROSITE" id="PS00086">
    <property type="entry name" value="CYTOCHROME_P450"/>
    <property type="match status" value="1"/>
</dbReference>
<dbReference type="Pfam" id="PF00067">
    <property type="entry name" value="p450"/>
    <property type="match status" value="1"/>
</dbReference>
<keyword evidence="2" id="KW-0503">Monooxygenase</keyword>
<evidence type="ECO:0000313" key="4">
    <source>
        <dbReference type="Proteomes" id="UP001595851"/>
    </source>
</evidence>
<dbReference type="InterPro" id="IPR001128">
    <property type="entry name" value="Cyt_P450"/>
</dbReference>
<dbReference type="InterPro" id="IPR036396">
    <property type="entry name" value="Cyt_P450_sf"/>
</dbReference>
<name>A0ABV8GMC3_9ACTN</name>
<dbReference type="RefSeq" id="WP_379534926.1">
    <property type="nucleotide sequence ID" value="NZ_JBHSBI010000040.1"/>
</dbReference>
<dbReference type="EMBL" id="JBHSBI010000040">
    <property type="protein sequence ID" value="MFC4015106.1"/>
    <property type="molecule type" value="Genomic_DNA"/>
</dbReference>
<dbReference type="PRINTS" id="PR00359">
    <property type="entry name" value="BP450"/>
</dbReference>
<dbReference type="EC" id="1.14.-.-" evidence="3"/>
<dbReference type="PANTHER" id="PTHR46696:SF1">
    <property type="entry name" value="CYTOCHROME P450 YJIB-RELATED"/>
    <property type="match status" value="1"/>
</dbReference>
<sequence>MSNTYYRDEPVVPSFDRAPACPFAPAPEVTALRAEQPIARLAAPEGAPGVWLVTGYDLVRQILAAPHFSSRYETQYHPLAGGHLPPAPVGDLTGMDAPEHTRFRKVLAGKFTVRRMNLLTERVTEITRERLDVMERQGPPADLVEVFAQPVPALMIAELLGVPFEDRERFQAQAGAVSDAGAPEAQFAAFAELGEYLRRLVLAKRQKPADDLLSDLATGGDLTDEELGGVAAFLFGAGLDTTANMLALGTFALLSDPAQLAALRDDPGLADNAVEELLRYLSIAATGMRGVLEDVELGGRKLKAGDTVIIAVNAANRDPAKFPDPDVLDLRRSAAGHLAFGHGIHQCLGQQLARVEMRVAFPALLARFPALRLAVPAEEVPLRTDPAQVYGVRSLPVTWDRG</sequence>
<reference evidence="4" key="1">
    <citation type="journal article" date="2019" name="Int. J. Syst. Evol. Microbiol.">
        <title>The Global Catalogue of Microorganisms (GCM) 10K type strain sequencing project: providing services to taxonomists for standard genome sequencing and annotation.</title>
        <authorList>
            <consortium name="The Broad Institute Genomics Platform"/>
            <consortium name="The Broad Institute Genome Sequencing Center for Infectious Disease"/>
            <person name="Wu L."/>
            <person name="Ma J."/>
        </authorList>
    </citation>
    <scope>NUCLEOTIDE SEQUENCE [LARGE SCALE GENOMIC DNA]</scope>
    <source>
        <strain evidence="4">TBRC 1276</strain>
    </source>
</reference>
<evidence type="ECO:0000313" key="3">
    <source>
        <dbReference type="EMBL" id="MFC4015106.1"/>
    </source>
</evidence>
<keyword evidence="4" id="KW-1185">Reference proteome</keyword>
<keyword evidence="2" id="KW-0479">Metal-binding</keyword>
<dbReference type="Gene3D" id="1.10.630.10">
    <property type="entry name" value="Cytochrome P450"/>
    <property type="match status" value="1"/>
</dbReference>
<organism evidence="3 4">
    <name type="scientific">Nonomuraea purpurea</name>
    <dbReference type="NCBI Taxonomy" id="1849276"/>
    <lineage>
        <taxon>Bacteria</taxon>
        <taxon>Bacillati</taxon>
        <taxon>Actinomycetota</taxon>
        <taxon>Actinomycetes</taxon>
        <taxon>Streptosporangiales</taxon>
        <taxon>Streptosporangiaceae</taxon>
        <taxon>Nonomuraea</taxon>
    </lineage>
</organism>
<dbReference type="GO" id="GO:0016491">
    <property type="term" value="F:oxidoreductase activity"/>
    <property type="evidence" value="ECO:0007669"/>
    <property type="project" value="UniProtKB-KW"/>
</dbReference>
<evidence type="ECO:0000256" key="1">
    <source>
        <dbReference type="ARBA" id="ARBA00010617"/>
    </source>
</evidence>
<dbReference type="InterPro" id="IPR017972">
    <property type="entry name" value="Cyt_P450_CS"/>
</dbReference>
<comment type="caution">
    <text evidence="3">The sequence shown here is derived from an EMBL/GenBank/DDBJ whole genome shotgun (WGS) entry which is preliminary data.</text>
</comment>
<gene>
    <name evidence="3" type="ORF">ACFOY2_48380</name>
</gene>
<dbReference type="SUPFAM" id="SSF48264">
    <property type="entry name" value="Cytochrome P450"/>
    <property type="match status" value="1"/>
</dbReference>
<protein>
    <submittedName>
        <fullName evidence="3">Cytochrome P450</fullName>
        <ecNumber evidence="3">1.14.-.-</ecNumber>
    </submittedName>
</protein>
<dbReference type="InterPro" id="IPR002397">
    <property type="entry name" value="Cyt_P450_B"/>
</dbReference>
<dbReference type="CDD" id="cd11030">
    <property type="entry name" value="CYP105-like"/>
    <property type="match status" value="1"/>
</dbReference>
<keyword evidence="2" id="KW-0349">Heme</keyword>
<dbReference type="Proteomes" id="UP001595851">
    <property type="component" value="Unassembled WGS sequence"/>
</dbReference>
<dbReference type="PANTHER" id="PTHR46696">
    <property type="entry name" value="P450, PUTATIVE (EUROFUNG)-RELATED"/>
    <property type="match status" value="1"/>
</dbReference>
<evidence type="ECO:0000256" key="2">
    <source>
        <dbReference type="RuleBase" id="RU000461"/>
    </source>
</evidence>
<keyword evidence="2" id="KW-0408">Iron</keyword>
<dbReference type="PRINTS" id="PR00385">
    <property type="entry name" value="P450"/>
</dbReference>